<dbReference type="GO" id="GO:0009003">
    <property type="term" value="F:signal peptidase activity"/>
    <property type="evidence" value="ECO:0007669"/>
    <property type="project" value="UniProtKB-EC"/>
</dbReference>
<dbReference type="InterPro" id="IPR001733">
    <property type="entry name" value="Peptidase_S26B"/>
</dbReference>
<evidence type="ECO:0000256" key="7">
    <source>
        <dbReference type="SAM" id="Phobius"/>
    </source>
</evidence>
<evidence type="ECO:0000256" key="1">
    <source>
        <dbReference type="ARBA" id="ARBA00004370"/>
    </source>
</evidence>
<dbReference type="PANTHER" id="PTHR10806">
    <property type="entry name" value="SIGNAL PEPTIDASE COMPLEX CATALYTIC SUBUNIT SEC11"/>
    <property type="match status" value="1"/>
</dbReference>
<keyword evidence="10" id="KW-1185">Reference proteome</keyword>
<evidence type="ECO:0000256" key="6">
    <source>
        <dbReference type="SAM" id="MobiDB-lite"/>
    </source>
</evidence>
<dbReference type="NCBIfam" id="TIGR02228">
    <property type="entry name" value="sigpep_I_arch"/>
    <property type="match status" value="1"/>
</dbReference>
<reference evidence="9 10" key="1">
    <citation type="submission" date="2023-05" db="EMBL/GenBank/DDBJ databases">
        <title>Gordonibacter KGMB12511T sp. nov., isolated from faeces of healthy Korean.</title>
        <authorList>
            <person name="Kim H.S."/>
            <person name="Kim J.-S."/>
            <person name="Suh M.K."/>
            <person name="Eom M.K."/>
            <person name="Do H.E."/>
            <person name="Lee J.-S."/>
        </authorList>
    </citation>
    <scope>NUCLEOTIDE SEQUENCE [LARGE SCALE GENOMIC DNA]</scope>
    <source>
        <strain evidence="9 10">KGMB12511</strain>
    </source>
</reference>
<evidence type="ECO:0000313" key="9">
    <source>
        <dbReference type="EMBL" id="MDJ1651742.1"/>
    </source>
</evidence>
<evidence type="ECO:0000259" key="8">
    <source>
        <dbReference type="Pfam" id="PF10502"/>
    </source>
</evidence>
<feature type="region of interest" description="Disordered" evidence="6">
    <location>
        <begin position="154"/>
        <end position="216"/>
    </location>
</feature>
<keyword evidence="4 7" id="KW-0472">Membrane</keyword>
<feature type="domain" description="Peptidase S26" evidence="8">
    <location>
        <begin position="4"/>
        <end position="66"/>
    </location>
</feature>
<proteinExistence type="predicted"/>
<dbReference type="PRINTS" id="PR00728">
    <property type="entry name" value="SIGNALPTASE"/>
</dbReference>
<evidence type="ECO:0000256" key="2">
    <source>
        <dbReference type="ARBA" id="ARBA00022692"/>
    </source>
</evidence>
<evidence type="ECO:0000313" key="10">
    <source>
        <dbReference type="Proteomes" id="UP001232750"/>
    </source>
</evidence>
<comment type="subcellular location">
    <subcellularLocation>
        <location evidence="1">Membrane</location>
    </subcellularLocation>
</comment>
<evidence type="ECO:0000256" key="4">
    <source>
        <dbReference type="ARBA" id="ARBA00023136"/>
    </source>
</evidence>
<evidence type="ECO:0000256" key="5">
    <source>
        <dbReference type="NCBIfam" id="TIGR02228"/>
    </source>
</evidence>
<accession>A0ABT7DQQ8</accession>
<dbReference type="CDD" id="cd06530">
    <property type="entry name" value="S26_SPase_I"/>
    <property type="match status" value="1"/>
</dbReference>
<dbReference type="EC" id="3.4.21.89" evidence="5"/>
<feature type="compositionally biased region" description="Basic and acidic residues" evidence="6">
    <location>
        <begin position="192"/>
        <end position="204"/>
    </location>
</feature>
<protein>
    <recommendedName>
        <fullName evidence="5">Signal peptidase I</fullName>
        <ecNumber evidence="5">3.4.21.89</ecNumber>
    </recommendedName>
</protein>
<name>A0ABT7DQQ8_9ACTN</name>
<comment type="caution">
    <text evidence="9">The sequence shown here is derived from an EMBL/GenBank/DDBJ whole genome shotgun (WGS) entry which is preliminary data.</text>
</comment>
<dbReference type="InterPro" id="IPR036286">
    <property type="entry name" value="LexA/Signal_pep-like_sf"/>
</dbReference>
<keyword evidence="2 7" id="KW-0812">Transmembrane</keyword>
<evidence type="ECO:0000256" key="3">
    <source>
        <dbReference type="ARBA" id="ARBA00022989"/>
    </source>
</evidence>
<gene>
    <name evidence="9" type="ORF">QNJ86_13105</name>
</gene>
<dbReference type="Proteomes" id="UP001232750">
    <property type="component" value="Unassembled WGS sequence"/>
</dbReference>
<feature type="transmembrane region" description="Helical" evidence="7">
    <location>
        <begin position="130"/>
        <end position="150"/>
    </location>
</feature>
<dbReference type="EMBL" id="JASJEU010000025">
    <property type="protein sequence ID" value="MDJ1651742.1"/>
    <property type="molecule type" value="Genomic_DNA"/>
</dbReference>
<dbReference type="PANTHER" id="PTHR10806:SF6">
    <property type="entry name" value="SIGNAL PEPTIDASE COMPLEX CATALYTIC SUBUNIT SEC11"/>
    <property type="match status" value="1"/>
</dbReference>
<organism evidence="9 10">
    <name type="scientific">Gordonibacter faecis</name>
    <dbReference type="NCBI Taxonomy" id="3047475"/>
    <lineage>
        <taxon>Bacteria</taxon>
        <taxon>Bacillati</taxon>
        <taxon>Actinomycetota</taxon>
        <taxon>Coriobacteriia</taxon>
        <taxon>Eggerthellales</taxon>
        <taxon>Eggerthellaceae</taxon>
        <taxon>Gordonibacter</taxon>
    </lineage>
</organism>
<dbReference type="Pfam" id="PF10502">
    <property type="entry name" value="Peptidase_S26"/>
    <property type="match status" value="1"/>
</dbReference>
<keyword evidence="9" id="KW-0378">Hydrolase</keyword>
<sequence length="216" mass="22976">MSTVVIACLVALAIALVGVRVAGFTPFAVLSGSMEPAYMRGDLVYVAHSDPQTIQVGDTIAFVSDSALQTITHRVAEVRSGGSSFITKGDANDSVDGAPVAAENVLGKVVFSLPKLGSVSAFLTSEAGRWVGVAVVLALVLVLFVVPELVRTNTQERAEKRSPHCHTASNTHRRNSSGAVRDTGSGSFHPTNHRENVRAQEKRGMQSCRPQQEKRP</sequence>
<dbReference type="InterPro" id="IPR019533">
    <property type="entry name" value="Peptidase_S26"/>
</dbReference>
<keyword evidence="3 7" id="KW-1133">Transmembrane helix</keyword>
<dbReference type="RefSeq" id="WP_283833094.1">
    <property type="nucleotide sequence ID" value="NZ_JASJEU010000025.1"/>
</dbReference>
<dbReference type="SUPFAM" id="SSF51306">
    <property type="entry name" value="LexA/Signal peptidase"/>
    <property type="match status" value="1"/>
</dbReference>
<dbReference type="Gene3D" id="2.10.109.10">
    <property type="entry name" value="Umud Fragment, subunit A"/>
    <property type="match status" value="1"/>
</dbReference>